<evidence type="ECO:0000256" key="1">
    <source>
        <dbReference type="SAM" id="MobiDB-lite"/>
    </source>
</evidence>
<proteinExistence type="predicted"/>
<reference evidence="2 3" key="1">
    <citation type="journal article" date="2017" name="PLoS Biol.">
        <title>The sea cucumber genome provides insights into morphological evolution and visceral regeneration.</title>
        <authorList>
            <person name="Zhang X."/>
            <person name="Sun L."/>
            <person name="Yuan J."/>
            <person name="Sun Y."/>
            <person name="Gao Y."/>
            <person name="Zhang L."/>
            <person name="Li S."/>
            <person name="Dai H."/>
            <person name="Hamel J.F."/>
            <person name="Liu C."/>
            <person name="Yu Y."/>
            <person name="Liu S."/>
            <person name="Lin W."/>
            <person name="Guo K."/>
            <person name="Jin S."/>
            <person name="Xu P."/>
            <person name="Storey K.B."/>
            <person name="Huan P."/>
            <person name="Zhang T."/>
            <person name="Zhou Y."/>
            <person name="Zhang J."/>
            <person name="Lin C."/>
            <person name="Li X."/>
            <person name="Xing L."/>
            <person name="Huo D."/>
            <person name="Sun M."/>
            <person name="Wang L."/>
            <person name="Mercier A."/>
            <person name="Li F."/>
            <person name="Yang H."/>
            <person name="Xiang J."/>
        </authorList>
    </citation>
    <scope>NUCLEOTIDE SEQUENCE [LARGE SCALE GENOMIC DNA]</scope>
    <source>
        <strain evidence="2">Shaxun</strain>
        <tissue evidence="2">Muscle</tissue>
    </source>
</reference>
<feature type="compositionally biased region" description="Acidic residues" evidence="1">
    <location>
        <begin position="99"/>
        <end position="113"/>
    </location>
</feature>
<gene>
    <name evidence="2" type="ORF">BSL78_03229</name>
</gene>
<organism evidence="2 3">
    <name type="scientific">Stichopus japonicus</name>
    <name type="common">Sea cucumber</name>
    <dbReference type="NCBI Taxonomy" id="307972"/>
    <lineage>
        <taxon>Eukaryota</taxon>
        <taxon>Metazoa</taxon>
        <taxon>Echinodermata</taxon>
        <taxon>Eleutherozoa</taxon>
        <taxon>Echinozoa</taxon>
        <taxon>Holothuroidea</taxon>
        <taxon>Aspidochirotacea</taxon>
        <taxon>Aspidochirotida</taxon>
        <taxon>Stichopodidae</taxon>
        <taxon>Apostichopus</taxon>
    </lineage>
</organism>
<feature type="compositionally biased region" description="Low complexity" evidence="1">
    <location>
        <begin position="126"/>
        <end position="142"/>
    </location>
</feature>
<dbReference type="EMBL" id="MRZV01000072">
    <property type="protein sequence ID" value="PIK59857.1"/>
    <property type="molecule type" value="Genomic_DNA"/>
</dbReference>
<dbReference type="AlphaFoldDB" id="A0A2G8LHX3"/>
<protein>
    <submittedName>
        <fullName evidence="2">Uncharacterized protein</fullName>
    </submittedName>
</protein>
<comment type="caution">
    <text evidence="2">The sequence shown here is derived from an EMBL/GenBank/DDBJ whole genome shotgun (WGS) entry which is preliminary data.</text>
</comment>
<evidence type="ECO:0000313" key="3">
    <source>
        <dbReference type="Proteomes" id="UP000230750"/>
    </source>
</evidence>
<accession>A0A2G8LHX3</accession>
<feature type="region of interest" description="Disordered" evidence="1">
    <location>
        <begin position="1"/>
        <end position="27"/>
    </location>
</feature>
<dbReference type="Proteomes" id="UP000230750">
    <property type="component" value="Unassembled WGS sequence"/>
</dbReference>
<dbReference type="OrthoDB" id="10687574at2759"/>
<feature type="compositionally biased region" description="Acidic residues" evidence="1">
    <location>
        <begin position="81"/>
        <end position="91"/>
    </location>
</feature>
<keyword evidence="3" id="KW-1185">Reference proteome</keyword>
<sequence length="251" mass="27801">MSALSSPLKGKETNYDSDESSSDSASAVVTYKEDAFKYVKLRKVKRKRKSKKSKKSKRKRRKYSFSEDEGISPFGNIGPDSDGEEDGWIDDEDHHGDDGWEEEDVNVVDDIGDDQQTTDIEARPTAAVSDQQVAAASSSSSHSNEESEKFRKEIVTTGLGWTLSENSPNILTAKQGNQKDDVADINIDEKKIIPCLQVEEKDDGTLDVVLQGEFSDERLDELFARPGVMDYLKKVAASKKRAKSQSAGPSR</sequence>
<feature type="region of interest" description="Disordered" evidence="1">
    <location>
        <begin position="44"/>
        <end position="151"/>
    </location>
</feature>
<evidence type="ECO:0000313" key="2">
    <source>
        <dbReference type="EMBL" id="PIK59857.1"/>
    </source>
</evidence>
<name>A0A2G8LHX3_STIJA</name>
<feature type="compositionally biased region" description="Basic residues" evidence="1">
    <location>
        <begin position="44"/>
        <end position="63"/>
    </location>
</feature>